<dbReference type="PROSITE" id="PS51034">
    <property type="entry name" value="ZP_2"/>
    <property type="match status" value="1"/>
</dbReference>
<dbReference type="Proteomes" id="UP000230423">
    <property type="component" value="Unassembled WGS sequence"/>
</dbReference>
<evidence type="ECO:0000313" key="2">
    <source>
        <dbReference type="EMBL" id="PIO60582.1"/>
    </source>
</evidence>
<evidence type="ECO:0000313" key="3">
    <source>
        <dbReference type="Proteomes" id="UP000230423"/>
    </source>
</evidence>
<protein>
    <recommendedName>
        <fullName evidence="1">ZP domain-containing protein</fullName>
    </recommendedName>
</protein>
<gene>
    <name evidence="2" type="ORF">TELCIR_17920</name>
</gene>
<accession>A0A2G9TSY3</accession>
<name>A0A2G9TSY3_TELCI</name>
<dbReference type="AlphaFoldDB" id="A0A2G9TSY3"/>
<dbReference type="InterPro" id="IPR001507">
    <property type="entry name" value="ZP_dom"/>
</dbReference>
<sequence length="116" mass="13056">MDTMIRLPNTASDAIQANRTLHPSEIGFADQIVVHFACQITLCQKREQGCEGIAPPTCYPIDFPPIQTIYKRLHTTHSPRTTVLERNHYGVDVEDKEDIYDMVSARLHTTTSSSTP</sequence>
<feature type="non-terminal residue" evidence="2">
    <location>
        <position position="116"/>
    </location>
</feature>
<dbReference type="EMBL" id="KZ355168">
    <property type="protein sequence ID" value="PIO60582.1"/>
    <property type="molecule type" value="Genomic_DNA"/>
</dbReference>
<evidence type="ECO:0000259" key="1">
    <source>
        <dbReference type="PROSITE" id="PS51034"/>
    </source>
</evidence>
<proteinExistence type="predicted"/>
<reference evidence="2 3" key="1">
    <citation type="submission" date="2015-09" db="EMBL/GenBank/DDBJ databases">
        <title>Draft genome of the parasitic nematode Teladorsagia circumcincta isolate WARC Sus (inbred).</title>
        <authorList>
            <person name="Mitreva M."/>
        </authorList>
    </citation>
    <scope>NUCLEOTIDE SEQUENCE [LARGE SCALE GENOMIC DNA]</scope>
    <source>
        <strain evidence="2 3">S</strain>
    </source>
</reference>
<feature type="domain" description="ZP" evidence="1">
    <location>
        <begin position="1"/>
        <end position="57"/>
    </location>
</feature>
<dbReference type="OrthoDB" id="6139674at2759"/>
<keyword evidence="3" id="KW-1185">Reference proteome</keyword>
<organism evidence="2 3">
    <name type="scientific">Teladorsagia circumcincta</name>
    <name type="common">Brown stomach worm</name>
    <name type="synonym">Ostertagia circumcincta</name>
    <dbReference type="NCBI Taxonomy" id="45464"/>
    <lineage>
        <taxon>Eukaryota</taxon>
        <taxon>Metazoa</taxon>
        <taxon>Ecdysozoa</taxon>
        <taxon>Nematoda</taxon>
        <taxon>Chromadorea</taxon>
        <taxon>Rhabditida</taxon>
        <taxon>Rhabditina</taxon>
        <taxon>Rhabditomorpha</taxon>
        <taxon>Strongyloidea</taxon>
        <taxon>Trichostrongylidae</taxon>
        <taxon>Teladorsagia</taxon>
    </lineage>
</organism>